<evidence type="ECO:0000313" key="2">
    <source>
        <dbReference type="EMBL" id="TGE08276.1"/>
    </source>
</evidence>
<dbReference type="EMBL" id="SRLA01000002">
    <property type="protein sequence ID" value="TGE08276.1"/>
    <property type="molecule type" value="Genomic_DNA"/>
</dbReference>
<dbReference type="Proteomes" id="UP000298337">
    <property type="component" value="Unassembled WGS sequence"/>
</dbReference>
<dbReference type="AlphaFoldDB" id="A0A4Z0PA07"/>
<feature type="region of interest" description="Disordered" evidence="1">
    <location>
        <begin position="275"/>
        <end position="316"/>
    </location>
</feature>
<name>A0A4Z0PA07_9BACT</name>
<feature type="compositionally biased region" description="Basic and acidic residues" evidence="1">
    <location>
        <begin position="293"/>
        <end position="304"/>
    </location>
</feature>
<protein>
    <submittedName>
        <fullName evidence="2">Uncharacterized protein</fullName>
    </submittedName>
</protein>
<organism evidence="2 3">
    <name type="scientific">Hymenobacter fodinae</name>
    <dbReference type="NCBI Taxonomy" id="2510796"/>
    <lineage>
        <taxon>Bacteria</taxon>
        <taxon>Pseudomonadati</taxon>
        <taxon>Bacteroidota</taxon>
        <taxon>Cytophagia</taxon>
        <taxon>Cytophagales</taxon>
        <taxon>Hymenobacteraceae</taxon>
        <taxon>Hymenobacter</taxon>
    </lineage>
</organism>
<keyword evidence="3" id="KW-1185">Reference proteome</keyword>
<proteinExistence type="predicted"/>
<evidence type="ECO:0000256" key="1">
    <source>
        <dbReference type="SAM" id="MobiDB-lite"/>
    </source>
</evidence>
<reference evidence="2 3" key="1">
    <citation type="submission" date="2019-04" db="EMBL/GenBank/DDBJ databases">
        <authorList>
            <person name="Feng G."/>
            <person name="Zhang J."/>
            <person name="Zhu H."/>
        </authorList>
    </citation>
    <scope>NUCLEOTIDE SEQUENCE [LARGE SCALE GENOMIC DNA]</scope>
    <source>
        <strain evidence="2 3">92R-1</strain>
    </source>
</reference>
<comment type="caution">
    <text evidence="2">The sequence shown here is derived from an EMBL/GenBank/DDBJ whole genome shotgun (WGS) entry which is preliminary data.</text>
</comment>
<evidence type="ECO:0000313" key="3">
    <source>
        <dbReference type="Proteomes" id="UP000298337"/>
    </source>
</evidence>
<gene>
    <name evidence="2" type="ORF">EU556_11180</name>
</gene>
<sequence>MSASSSEPTPKMNYIILMNAFWKQDKQQPFTAAATRLYFYLLQHCNSISWTNPFQLADAYLCLGVGMNKGTLRTARESLVEADLIRYTPGGKTGRGDCAVYAIGADVLPLKVTKFNPLPDDKGPLMVAKIDPIPDPLPEEKGTEKGSKFGTTIYKEKTNTPVVENTNERAESRLGDGIELVVKSDSKNPDASASHTGAANDVATPNPFAKILFSETPFAQVVRMQELARNVDCGKAYAPHYIKQIRTKYSDEKRTLRDWKRCAVSYLTNDARSKSGLVTAPIGQSAPDDSSEVEQRMSTADKARALRRQRRENQDQ</sequence>
<accession>A0A4Z0PA07</accession>